<comment type="subcellular location">
    <subcellularLocation>
        <location evidence="1">Nucleus</location>
    </subcellularLocation>
</comment>
<dbReference type="GO" id="GO:0008270">
    <property type="term" value="F:zinc ion binding"/>
    <property type="evidence" value="ECO:0007669"/>
    <property type="project" value="UniProtKB-KW"/>
</dbReference>
<reference evidence="11" key="1">
    <citation type="submission" date="2022-07" db="EMBL/GenBank/DDBJ databases">
        <title>Phylogenomic reconstructions and comparative analyses of Kickxellomycotina fungi.</title>
        <authorList>
            <person name="Reynolds N.K."/>
            <person name="Stajich J.E."/>
            <person name="Barry K."/>
            <person name="Grigoriev I.V."/>
            <person name="Crous P."/>
            <person name="Smith M.E."/>
        </authorList>
    </citation>
    <scope>NUCLEOTIDE SEQUENCE</scope>
    <source>
        <strain evidence="11">NBRC 32514</strain>
    </source>
</reference>
<feature type="region of interest" description="Disordered" evidence="7">
    <location>
        <begin position="492"/>
        <end position="785"/>
    </location>
</feature>
<evidence type="ECO:0000259" key="10">
    <source>
        <dbReference type="PROSITE" id="PS51282"/>
    </source>
</evidence>
<keyword evidence="12" id="KW-1185">Reference proteome</keyword>
<name>A0A9W8CTD6_9FUNG</name>
<feature type="domain" description="CCHC-type" evidence="9">
    <location>
        <begin position="215"/>
        <end position="229"/>
    </location>
</feature>
<dbReference type="Pfam" id="PF00098">
    <property type="entry name" value="zf-CCHC"/>
    <property type="match status" value="1"/>
</dbReference>
<evidence type="ECO:0000256" key="1">
    <source>
        <dbReference type="ARBA" id="ARBA00004123"/>
    </source>
</evidence>
<feature type="region of interest" description="Disordered" evidence="7">
    <location>
        <begin position="116"/>
        <end position="141"/>
    </location>
</feature>
<evidence type="ECO:0000256" key="3">
    <source>
        <dbReference type="ARBA" id="ARBA00022771"/>
    </source>
</evidence>
<keyword evidence="2" id="KW-0479">Metal-binding</keyword>
<dbReference type="InterPro" id="IPR014891">
    <property type="entry name" value="DWNN_domain"/>
</dbReference>
<dbReference type="Pfam" id="PF08783">
    <property type="entry name" value="DWNN"/>
    <property type="match status" value="1"/>
</dbReference>
<dbReference type="PANTHER" id="PTHR15439:SF0">
    <property type="entry name" value="CELL DIVISION CYCLE AND APOPTOSIS REGULATOR PROTEIN 1-RELATED"/>
    <property type="match status" value="1"/>
</dbReference>
<feature type="compositionally biased region" description="Basic and acidic residues" evidence="7">
    <location>
        <begin position="520"/>
        <end position="530"/>
    </location>
</feature>
<dbReference type="Gene3D" id="3.10.20.90">
    <property type="entry name" value="Phosphatidylinositol 3-kinase Catalytic Subunit, Chain A, domain 1"/>
    <property type="match status" value="1"/>
</dbReference>
<feature type="compositionally biased region" description="Polar residues" evidence="7">
    <location>
        <begin position="500"/>
        <end position="517"/>
    </location>
</feature>
<dbReference type="Gene3D" id="4.10.60.10">
    <property type="entry name" value="Zinc finger, CCHC-type"/>
    <property type="match status" value="1"/>
</dbReference>
<dbReference type="SMART" id="SM01180">
    <property type="entry name" value="DWNN"/>
    <property type="match status" value="1"/>
</dbReference>
<evidence type="ECO:0000256" key="6">
    <source>
        <dbReference type="PROSITE-ProRule" id="PRU00047"/>
    </source>
</evidence>
<dbReference type="InterPro" id="IPR001878">
    <property type="entry name" value="Znf_CCHC"/>
</dbReference>
<dbReference type="CDD" id="cd16620">
    <property type="entry name" value="vRING-HC-C4C4_RBBP6"/>
    <property type="match status" value="1"/>
</dbReference>
<sequence>MSQVQYKFRSAKDHSSITFDGLSISVGDLKQEIMREQKLEPEEFDLVITNEQTSEDYKDTMALIPKNTMILVRRIPYTGPKMSRMVAAGNFQQQPAGYGVGGGSGYNQRGYNANPNRPGGQFGYRGPPGAGPRDSGDDGALDQNGTNVFGVKTDINNADEAQIAAMLQQNSDQWEHQQSLLEMQRPVYQGRPGFRPRPYMARPEHQGPPPPSYVCYRCGQQGHWIYNCPTIGQPNDGTGRGGGHRVKRTNGIPKSFLQKIDNLDDVGNALVTSDGTLVVATANEAAWNSAQRLTRNTISNDEEIESSLIPDDLKCNICHKLARDAVNTPCCRTVFCSTCIENKLLEPGDMHFVCPACNTKDIVPDQLEVADDVRGKVDEFLREYSSKQAGSANTTSNTNTGASGNANGVVTRPDDGSNGVRLDANPESNAPVATPVGSAVRPPAPTQAQMQPRPRNFNMAMMPPPGMMMGMGMNMGMMPGYMHPGMMMRPPPGMVPPPQHQQWNGSNAASTPTTNGQHGARSDSRRDRSRSQSSQRTPRSSREDLDMLDMPGEGDAADTKDDRYPVSARSNRSDRASSRDDSKTRDRNRDHRRDSRSRSGRDYDRSGRSTRDDSRHRSRDYSRDRGRRDRRDRSSERRRDDRHRDENRRDDSRGRSHRDERRRDDSRSRSHRDSHDDDRQRDRRDRGRDRNGSDKRSRSPEPASRSSRRKGSHNDGDDNSAKDMGISIRGHSAVPNSDSAKPRSVLDRIRDDRSTAQKGGSNNADADANGSGNGRSGRRRRNRRR</sequence>
<dbReference type="GO" id="GO:0016567">
    <property type="term" value="P:protein ubiquitination"/>
    <property type="evidence" value="ECO:0007669"/>
    <property type="project" value="InterPro"/>
</dbReference>
<dbReference type="GO" id="GO:0006397">
    <property type="term" value="P:mRNA processing"/>
    <property type="evidence" value="ECO:0007669"/>
    <property type="project" value="InterPro"/>
</dbReference>
<feature type="compositionally biased region" description="Low complexity" evidence="7">
    <location>
        <begin position="759"/>
        <end position="770"/>
    </location>
</feature>
<feature type="compositionally biased region" description="Low complexity" evidence="7">
    <location>
        <begin position="389"/>
        <end position="408"/>
    </location>
</feature>
<evidence type="ECO:0000259" key="9">
    <source>
        <dbReference type="PROSITE" id="PS50158"/>
    </source>
</evidence>
<dbReference type="Proteomes" id="UP001149813">
    <property type="component" value="Unassembled WGS sequence"/>
</dbReference>
<feature type="domain" description="DWNN" evidence="10">
    <location>
        <begin position="4"/>
        <end position="76"/>
    </location>
</feature>
<evidence type="ECO:0000256" key="7">
    <source>
        <dbReference type="SAM" id="MobiDB-lite"/>
    </source>
</evidence>
<dbReference type="OrthoDB" id="106784at2759"/>
<keyword evidence="3 6" id="KW-0863">Zinc-finger</keyword>
<evidence type="ECO:0000313" key="11">
    <source>
        <dbReference type="EMBL" id="KAJ1722742.1"/>
    </source>
</evidence>
<dbReference type="GO" id="GO:0061630">
    <property type="term" value="F:ubiquitin protein ligase activity"/>
    <property type="evidence" value="ECO:0007669"/>
    <property type="project" value="InterPro"/>
</dbReference>
<feature type="compositionally biased region" description="Basic and acidic residues" evidence="7">
    <location>
        <begin position="571"/>
        <end position="699"/>
    </location>
</feature>
<accession>A0A9W8CTD6</accession>
<dbReference type="SMART" id="SM00343">
    <property type="entry name" value="ZnF_C2HC"/>
    <property type="match status" value="1"/>
</dbReference>
<keyword evidence="4" id="KW-0862">Zinc</keyword>
<evidence type="ECO:0000256" key="2">
    <source>
        <dbReference type="ARBA" id="ARBA00022723"/>
    </source>
</evidence>
<dbReference type="SUPFAM" id="SSF57756">
    <property type="entry name" value="Retrovirus zinc finger-like domains"/>
    <property type="match status" value="1"/>
</dbReference>
<dbReference type="InterPro" id="IPR033489">
    <property type="entry name" value="RBBP6"/>
</dbReference>
<dbReference type="PROSITE" id="PS50089">
    <property type="entry name" value="ZF_RING_2"/>
    <property type="match status" value="1"/>
</dbReference>
<evidence type="ECO:0000256" key="4">
    <source>
        <dbReference type="ARBA" id="ARBA00022833"/>
    </source>
</evidence>
<evidence type="ECO:0000259" key="8">
    <source>
        <dbReference type="PROSITE" id="PS50089"/>
    </source>
</evidence>
<dbReference type="PANTHER" id="PTHR15439">
    <property type="entry name" value="RETINOBLASTOMA-BINDING PROTEIN 6"/>
    <property type="match status" value="1"/>
</dbReference>
<dbReference type="GO" id="GO:0005634">
    <property type="term" value="C:nucleus"/>
    <property type="evidence" value="ECO:0007669"/>
    <property type="project" value="UniProtKB-SubCell"/>
</dbReference>
<gene>
    <name evidence="11" type="primary">MPE1</name>
    <name evidence="11" type="ORF">LPJ53_002879</name>
</gene>
<feature type="domain" description="RING-type" evidence="8">
    <location>
        <begin position="315"/>
        <end position="358"/>
    </location>
</feature>
<feature type="compositionally biased region" description="Basic and acidic residues" evidence="7">
    <location>
        <begin position="740"/>
        <end position="755"/>
    </location>
</feature>
<dbReference type="InterPro" id="IPR013083">
    <property type="entry name" value="Znf_RING/FYVE/PHD"/>
</dbReference>
<proteinExistence type="predicted"/>
<dbReference type="AlphaFoldDB" id="A0A9W8CTD6"/>
<dbReference type="Gene3D" id="3.30.40.10">
    <property type="entry name" value="Zinc/RING finger domain, C3HC4 (zinc finger)"/>
    <property type="match status" value="1"/>
</dbReference>
<comment type="caution">
    <text evidence="11">The sequence shown here is derived from an EMBL/GenBank/DDBJ whole genome shotgun (WGS) entry which is preliminary data.</text>
</comment>
<dbReference type="EMBL" id="JANBOJ010000097">
    <property type="protein sequence ID" value="KAJ1722742.1"/>
    <property type="molecule type" value="Genomic_DNA"/>
</dbReference>
<organism evidence="11 12">
    <name type="scientific">Coemansia erecta</name>
    <dbReference type="NCBI Taxonomy" id="147472"/>
    <lineage>
        <taxon>Eukaryota</taxon>
        <taxon>Fungi</taxon>
        <taxon>Fungi incertae sedis</taxon>
        <taxon>Zoopagomycota</taxon>
        <taxon>Kickxellomycotina</taxon>
        <taxon>Kickxellomycetes</taxon>
        <taxon>Kickxellales</taxon>
        <taxon>Kickxellaceae</taxon>
        <taxon>Coemansia</taxon>
    </lineage>
</organism>
<dbReference type="PROSITE" id="PS50158">
    <property type="entry name" value="ZF_CCHC"/>
    <property type="match status" value="1"/>
</dbReference>
<evidence type="ECO:0000256" key="5">
    <source>
        <dbReference type="ARBA" id="ARBA00023242"/>
    </source>
</evidence>
<feature type="region of interest" description="Disordered" evidence="7">
    <location>
        <begin position="387"/>
        <end position="456"/>
    </location>
</feature>
<dbReference type="PROSITE" id="PS51282">
    <property type="entry name" value="DWNN"/>
    <property type="match status" value="1"/>
</dbReference>
<dbReference type="SUPFAM" id="SSF57850">
    <property type="entry name" value="RING/U-box"/>
    <property type="match status" value="1"/>
</dbReference>
<evidence type="ECO:0000313" key="12">
    <source>
        <dbReference type="Proteomes" id="UP001149813"/>
    </source>
</evidence>
<dbReference type="GO" id="GO:0003676">
    <property type="term" value="F:nucleic acid binding"/>
    <property type="evidence" value="ECO:0007669"/>
    <property type="project" value="InterPro"/>
</dbReference>
<keyword evidence="5" id="KW-0539">Nucleus</keyword>
<feature type="compositionally biased region" description="Basic and acidic residues" evidence="7">
    <location>
        <begin position="712"/>
        <end position="721"/>
    </location>
</feature>
<dbReference type="InterPro" id="IPR001841">
    <property type="entry name" value="Znf_RING"/>
</dbReference>
<dbReference type="InterPro" id="IPR036875">
    <property type="entry name" value="Znf_CCHC_sf"/>
</dbReference>
<dbReference type="GO" id="GO:0006511">
    <property type="term" value="P:ubiquitin-dependent protein catabolic process"/>
    <property type="evidence" value="ECO:0007669"/>
    <property type="project" value="TreeGrafter"/>
</dbReference>
<feature type="compositionally biased region" description="Basic residues" evidence="7">
    <location>
        <begin position="776"/>
        <end position="785"/>
    </location>
</feature>
<protein>
    <submittedName>
        <fullName evidence="11">Retinoblastoma-binding protein</fullName>
    </submittedName>
</protein>